<gene>
    <name evidence="2" type="ORF">HNR65_003576</name>
</gene>
<keyword evidence="3" id="KW-1185">Reference proteome</keyword>
<sequence length="227" mass="24979">MSRILAFTSGPQDWQKLLADPVKQWRSGYSARTLAYCWEASEGFPPEIAAPFKQCSDPLIADLVPILAVPEFKVPLPGGERASQNDIFVLARSTAGPVSIMVEGKVNESFGPTLDEWTYAASPGKKKRLGFLLRKLGLTEQLPGTTRYQLLHRAASAIITGEQYRAVAAILLVHSFSPEFSGWADYQAFTRLFGAEAKPGIMQRLNADSSIPLFMVWVVGNPMFLQS</sequence>
<organism evidence="2 3">
    <name type="scientific">Desulfosalsimonas propionicica</name>
    <dbReference type="NCBI Taxonomy" id="332175"/>
    <lineage>
        <taxon>Bacteria</taxon>
        <taxon>Pseudomonadati</taxon>
        <taxon>Thermodesulfobacteriota</taxon>
        <taxon>Desulfobacteria</taxon>
        <taxon>Desulfobacterales</taxon>
        <taxon>Desulfosalsimonadaceae</taxon>
        <taxon>Desulfosalsimonas</taxon>
    </lineage>
</organism>
<comment type="caution">
    <text evidence="2">The sequence shown here is derived from an EMBL/GenBank/DDBJ whole genome shotgun (WGS) entry which is preliminary data.</text>
</comment>
<proteinExistence type="predicted"/>
<name>A0A7W0CCF9_9BACT</name>
<dbReference type="Pfam" id="PF22187">
    <property type="entry name" value="DUF6946"/>
    <property type="match status" value="1"/>
</dbReference>
<reference evidence="2 3" key="1">
    <citation type="submission" date="2020-07" db="EMBL/GenBank/DDBJ databases">
        <title>Genomic Encyclopedia of Type Strains, Phase IV (KMG-IV): sequencing the most valuable type-strain genomes for metagenomic binning, comparative biology and taxonomic classification.</title>
        <authorList>
            <person name="Goeker M."/>
        </authorList>
    </citation>
    <scope>NUCLEOTIDE SEQUENCE [LARGE SCALE GENOMIC DNA]</scope>
    <source>
        <strain evidence="2 3">DSM 17721</strain>
    </source>
</reference>
<dbReference type="EMBL" id="JACDUS010000019">
    <property type="protein sequence ID" value="MBA2883214.1"/>
    <property type="molecule type" value="Genomic_DNA"/>
</dbReference>
<dbReference type="RefSeq" id="WP_181552818.1">
    <property type="nucleotide sequence ID" value="NZ_JACDUS010000019.1"/>
</dbReference>
<feature type="domain" description="DUF6946" evidence="1">
    <location>
        <begin position="8"/>
        <end position="221"/>
    </location>
</feature>
<evidence type="ECO:0000313" key="2">
    <source>
        <dbReference type="EMBL" id="MBA2883214.1"/>
    </source>
</evidence>
<protein>
    <recommendedName>
        <fullName evidence="1">DUF6946 domain-containing protein</fullName>
    </recommendedName>
</protein>
<dbReference type="Proteomes" id="UP000525298">
    <property type="component" value="Unassembled WGS sequence"/>
</dbReference>
<dbReference type="InterPro" id="IPR054024">
    <property type="entry name" value="DUF6946"/>
</dbReference>
<evidence type="ECO:0000313" key="3">
    <source>
        <dbReference type="Proteomes" id="UP000525298"/>
    </source>
</evidence>
<accession>A0A7W0CCF9</accession>
<dbReference type="AlphaFoldDB" id="A0A7W0CCF9"/>
<evidence type="ECO:0000259" key="1">
    <source>
        <dbReference type="Pfam" id="PF22187"/>
    </source>
</evidence>